<dbReference type="Proteomes" id="UP001642484">
    <property type="component" value="Unassembled WGS sequence"/>
</dbReference>
<dbReference type="InterPro" id="IPR001054">
    <property type="entry name" value="A/G_cyclase"/>
</dbReference>
<dbReference type="PROSITE" id="PS50125">
    <property type="entry name" value="GUANYLATE_CYCLASE_2"/>
    <property type="match status" value="1"/>
</dbReference>
<feature type="domain" description="Guanylate cyclase" evidence="1">
    <location>
        <begin position="36"/>
        <end position="111"/>
    </location>
</feature>
<reference evidence="2 3" key="1">
    <citation type="submission" date="2024-02" db="EMBL/GenBank/DDBJ databases">
        <authorList>
            <person name="Chen Y."/>
            <person name="Shah S."/>
            <person name="Dougan E. K."/>
            <person name="Thang M."/>
            <person name="Chan C."/>
        </authorList>
    </citation>
    <scope>NUCLEOTIDE SEQUENCE [LARGE SCALE GENOMIC DNA]</scope>
</reference>
<organism evidence="2 3">
    <name type="scientific">Durusdinium trenchii</name>
    <dbReference type="NCBI Taxonomy" id="1381693"/>
    <lineage>
        <taxon>Eukaryota</taxon>
        <taxon>Sar</taxon>
        <taxon>Alveolata</taxon>
        <taxon>Dinophyceae</taxon>
        <taxon>Suessiales</taxon>
        <taxon>Symbiodiniaceae</taxon>
        <taxon>Durusdinium</taxon>
    </lineage>
</organism>
<accession>A0ABP0MSZ6</accession>
<evidence type="ECO:0000259" key="1">
    <source>
        <dbReference type="PROSITE" id="PS50125"/>
    </source>
</evidence>
<dbReference type="Pfam" id="PF00211">
    <property type="entry name" value="Guanylate_cyc"/>
    <property type="match status" value="1"/>
</dbReference>
<name>A0ABP0MSZ6_9DINO</name>
<dbReference type="InterPro" id="IPR029787">
    <property type="entry name" value="Nucleotide_cyclase"/>
</dbReference>
<dbReference type="CDD" id="cd07302">
    <property type="entry name" value="CHD"/>
    <property type="match status" value="1"/>
</dbReference>
<protein>
    <recommendedName>
        <fullName evidence="1">Guanylate cyclase domain-containing protein</fullName>
    </recommendedName>
</protein>
<gene>
    <name evidence="2" type="ORF">CCMP2556_LOCUS27294</name>
</gene>
<dbReference type="PANTHER" id="PTHR47455:SF1">
    <property type="entry name" value="GUANYLATE CYCLASE DOMAIN-CONTAINING PROTEIN"/>
    <property type="match status" value="1"/>
</dbReference>
<evidence type="ECO:0000313" key="2">
    <source>
        <dbReference type="EMBL" id="CAK9054615.1"/>
    </source>
</evidence>
<evidence type="ECO:0000313" key="3">
    <source>
        <dbReference type="Proteomes" id="UP001642484"/>
    </source>
</evidence>
<dbReference type="Gene3D" id="3.30.70.1230">
    <property type="entry name" value="Nucleotide cyclase"/>
    <property type="match status" value="1"/>
</dbReference>
<keyword evidence="3" id="KW-1185">Reference proteome</keyword>
<dbReference type="SUPFAM" id="SSF55073">
    <property type="entry name" value="Nucleotide cyclase"/>
    <property type="match status" value="1"/>
</dbReference>
<sequence length="247" mass="26831">MSEQGPMIAQELMSSVQQCCYAHEGTLNKFLIDDKGMLFLLVFGLPPLVHTDDPTRAVLACFDMVKVFKKLQLCGKFGVTTGRSYCGVCGSARRMEYTVLGDCVNLARLMSNAPANSILCDDATRRRSTTEIIYNALAPIKVKGKEKMIDIFQPVKKDYSSIIGLNKKGMISFPWHQNAFGGVSSGGLSSAELQEGVIRLCSIKSWQGISKASELLGSGFRKEIHNDKAAAAAATAAATRPDRGARR</sequence>
<comment type="caution">
    <text evidence="2">The sequence shown here is derived from an EMBL/GenBank/DDBJ whole genome shotgun (WGS) entry which is preliminary data.</text>
</comment>
<proteinExistence type="predicted"/>
<dbReference type="EMBL" id="CAXAMN010019557">
    <property type="protein sequence ID" value="CAK9054615.1"/>
    <property type="molecule type" value="Genomic_DNA"/>
</dbReference>
<dbReference type="PANTHER" id="PTHR47455">
    <property type="entry name" value="ADENYLYL CYCLASE BETA"/>
    <property type="match status" value="1"/>
</dbReference>